<evidence type="ECO:0000313" key="2">
    <source>
        <dbReference type="EMBL" id="ACI54042.1"/>
    </source>
</evidence>
<evidence type="ECO:0000313" key="3">
    <source>
        <dbReference type="Proteomes" id="UP000008330"/>
    </source>
</evidence>
<dbReference type="RefSeq" id="WP_012556930.1">
    <property type="nucleotide sequence ID" value="NC_011369.1"/>
</dbReference>
<dbReference type="Pfam" id="PF08241">
    <property type="entry name" value="Methyltransf_11"/>
    <property type="match status" value="1"/>
</dbReference>
<dbReference type="InterPro" id="IPR029063">
    <property type="entry name" value="SAM-dependent_MTases_sf"/>
</dbReference>
<dbReference type="GO" id="GO:0008168">
    <property type="term" value="F:methyltransferase activity"/>
    <property type="evidence" value="ECO:0007669"/>
    <property type="project" value="UniProtKB-KW"/>
</dbReference>
<sequence length="314" mass="35642">MCGSGDQMTSILEQLLSVFWLRPETAVWRYLDIEAMKRFEFEGRSLDFGCGDGIFSFIRAGGRFTAEFDAFQKTERLDRFYQNVDVYDAYDEGYNPLVASASSYRIGVGFDHKANLLRKAAALNFYRETVEGDGNAPLPFDDNSFGSIFSNIVYWLDNPADVVSELRRILVPGGKICLMLPNETLPQYSFYNSLYGETENEQWKWLELLDRGRLSDNIKQSKSDEDWREIFSSAGLSVSHHSQHLPKVIIKAWDIGFRPMFPALMKMVAGVDPVKLPSVKAEWVGALRMFADPLAAIGKINDESSAFHCYILTK</sequence>
<dbReference type="AlphaFoldDB" id="A0ABF7QJN5"/>
<dbReference type="KEGG" id="rlt:Rleg2_0746"/>
<keyword evidence="2" id="KW-0808">Transferase</keyword>
<dbReference type="InterPro" id="IPR013216">
    <property type="entry name" value="Methyltransf_11"/>
</dbReference>
<name>A0ABF7QJN5_RHILW</name>
<dbReference type="EMBL" id="CP001191">
    <property type="protein sequence ID" value="ACI54042.1"/>
    <property type="molecule type" value="Genomic_DNA"/>
</dbReference>
<organism evidence="2 3">
    <name type="scientific">Rhizobium leguminosarum bv. trifolii (strain WSM2304)</name>
    <dbReference type="NCBI Taxonomy" id="395492"/>
    <lineage>
        <taxon>Bacteria</taxon>
        <taxon>Pseudomonadati</taxon>
        <taxon>Pseudomonadota</taxon>
        <taxon>Alphaproteobacteria</taxon>
        <taxon>Hyphomicrobiales</taxon>
        <taxon>Rhizobiaceae</taxon>
        <taxon>Rhizobium/Agrobacterium group</taxon>
        <taxon>Rhizobium</taxon>
    </lineage>
</organism>
<gene>
    <name evidence="2" type="ordered locus">Rleg2_0746</name>
</gene>
<protein>
    <submittedName>
        <fullName evidence="2">Methyltransferase type 11</fullName>
    </submittedName>
</protein>
<evidence type="ECO:0000259" key="1">
    <source>
        <dbReference type="Pfam" id="PF08241"/>
    </source>
</evidence>
<proteinExistence type="predicted"/>
<accession>A0ABF7QJN5</accession>
<keyword evidence="2" id="KW-0489">Methyltransferase</keyword>
<dbReference type="GO" id="GO:0032259">
    <property type="term" value="P:methylation"/>
    <property type="evidence" value="ECO:0007669"/>
    <property type="project" value="UniProtKB-KW"/>
</dbReference>
<dbReference type="SUPFAM" id="SSF53335">
    <property type="entry name" value="S-adenosyl-L-methionine-dependent methyltransferases"/>
    <property type="match status" value="1"/>
</dbReference>
<keyword evidence="3" id="KW-1185">Reference proteome</keyword>
<dbReference type="Gene3D" id="3.40.50.150">
    <property type="entry name" value="Vaccinia Virus protein VP39"/>
    <property type="match status" value="1"/>
</dbReference>
<dbReference type="CDD" id="cd02440">
    <property type="entry name" value="AdoMet_MTases"/>
    <property type="match status" value="1"/>
</dbReference>
<dbReference type="Proteomes" id="UP000008330">
    <property type="component" value="Chromosome"/>
</dbReference>
<feature type="domain" description="Methyltransferase type 11" evidence="1">
    <location>
        <begin position="108"/>
        <end position="177"/>
    </location>
</feature>
<reference evidence="2 3" key="1">
    <citation type="journal article" date="2010" name="Stand. Genomic Sci.">
        <title>Complete genome sequence of Rhizobium leguminosarum bv trifolii strain WSM2304, an effective microsymbiont of the South American clover Trifolium polymorphum.</title>
        <authorList>
            <person name="Reeve W."/>
            <person name="O'Hara G."/>
            <person name="Chain P."/>
            <person name="Ardley J."/>
            <person name="Brau L."/>
            <person name="Nandesena K."/>
            <person name="Tiwari R."/>
            <person name="Malfatti S."/>
            <person name="Kiss H."/>
            <person name="Lapidus A."/>
            <person name="Copeland A."/>
            <person name="Nolan M."/>
            <person name="Land M."/>
            <person name="Ivanova N."/>
            <person name="Mavromatis K."/>
            <person name="Markowitz V."/>
            <person name="Kyrpides N."/>
            <person name="Melino V."/>
            <person name="Denton M."/>
            <person name="Yates R."/>
            <person name="Howieson J."/>
        </authorList>
    </citation>
    <scope>NUCLEOTIDE SEQUENCE [LARGE SCALE GENOMIC DNA]</scope>
    <source>
        <strain evidence="2 3">WSM2304</strain>
    </source>
</reference>